<feature type="transmembrane region" description="Helical" evidence="2">
    <location>
        <begin position="656"/>
        <end position="680"/>
    </location>
</feature>
<feature type="region of interest" description="Disordered" evidence="1">
    <location>
        <begin position="1"/>
        <end position="24"/>
    </location>
</feature>
<dbReference type="Pfam" id="PF00144">
    <property type="entry name" value="Beta-lactamase"/>
    <property type="match status" value="1"/>
</dbReference>
<keyword evidence="3" id="KW-0732">Signal</keyword>
<proteinExistence type="predicted"/>
<dbReference type="GO" id="GO:0016787">
    <property type="term" value="F:hydrolase activity"/>
    <property type="evidence" value="ECO:0007669"/>
    <property type="project" value="UniProtKB-KW"/>
</dbReference>
<feature type="domain" description="Beta-lactamase-related" evidence="4">
    <location>
        <begin position="81"/>
        <end position="408"/>
    </location>
</feature>
<sequence length="685" mass="71717">MFHEDAPEPLASRPRPPRSGSRPPRRAAFLATLFAVAATAVAGCGAGTSTNPAPPVGAPAAPGASTDPAALNSRDVNAWLDGLLPAALERTGIAGASVAVVRDGKILTARGYGHADTGTDDGAVPVPVDPDRHLFRVGSVSKLVTATAVMQLVEKGALDLDADIRDHLDFTPPRSFDRAVTLRHLLTHTAGFEERVAGLIDLTGTGTDLRKALATDPPEQIYEPGTVPAYSNYGNALAGYLVERVSGMRFEEYVERNVLGRAGMTSSTFAQPLPPHLRDRLSNGYDDASAPAVPFETVGVPPAGALSAPATDMARFMLAHLGAPAGGAALLGAPTLELMHRPALDAASLGTLAGGPRMTLGFFEENRNGHRILGHGGDTSYFHSHLQIYPDDRAGIFISLNSNGRGAIDSHELRQAVLSGFADRYFPPARPLPVRAVDAATTAEHAAMAAGTYESSRAMRSTFLTATGLVGRTTVSVQDGGRLLFEPGPLSDSPARYEEITPNVWREVGGQRTLSMRVADGRVQAIGFDSAFALLPVEPARSSALAVPVIATSAVVLVLAVLSWPVGAVVRRRLGRAPRDPAGRTARVLSRLAVAGAVLALVGWGVSIVSILGLQDVPSAALRAVQALQLIGLLGVLPAAVRLVDDIRRRSGWHRTAGSGLILLALAGTGWFAVEFMLLAPDISY</sequence>
<reference evidence="5 6" key="1">
    <citation type="submission" date="2024-10" db="EMBL/GenBank/DDBJ databases">
        <title>The Natural Products Discovery Center: Release of the First 8490 Sequenced Strains for Exploring Actinobacteria Biosynthetic Diversity.</title>
        <authorList>
            <person name="Kalkreuter E."/>
            <person name="Kautsar S.A."/>
            <person name="Yang D."/>
            <person name="Bader C.D."/>
            <person name="Teijaro C.N."/>
            <person name="Fluegel L."/>
            <person name="Davis C.M."/>
            <person name="Simpson J.R."/>
            <person name="Lauterbach L."/>
            <person name="Steele A.D."/>
            <person name="Gui C."/>
            <person name="Meng S."/>
            <person name="Li G."/>
            <person name="Viehrig K."/>
            <person name="Ye F."/>
            <person name="Su P."/>
            <person name="Kiefer A.F."/>
            <person name="Nichols A."/>
            <person name="Cepeda A.J."/>
            <person name="Yan W."/>
            <person name="Fan B."/>
            <person name="Jiang Y."/>
            <person name="Adhikari A."/>
            <person name="Zheng C.-J."/>
            <person name="Schuster L."/>
            <person name="Cowan T.M."/>
            <person name="Smanski M.J."/>
            <person name="Chevrette M.G."/>
            <person name="De Carvalho L.P.S."/>
            <person name="Shen B."/>
        </authorList>
    </citation>
    <scope>NUCLEOTIDE SEQUENCE [LARGE SCALE GENOMIC DNA]</scope>
    <source>
        <strain evidence="5 6">NPDC021253</strain>
    </source>
</reference>
<evidence type="ECO:0000256" key="1">
    <source>
        <dbReference type="SAM" id="MobiDB-lite"/>
    </source>
</evidence>
<evidence type="ECO:0000259" key="4">
    <source>
        <dbReference type="Pfam" id="PF00144"/>
    </source>
</evidence>
<organism evidence="5 6">
    <name type="scientific">Micromonospora rubida</name>
    <dbReference type="NCBI Taxonomy" id="2697657"/>
    <lineage>
        <taxon>Bacteria</taxon>
        <taxon>Bacillati</taxon>
        <taxon>Actinomycetota</taxon>
        <taxon>Actinomycetes</taxon>
        <taxon>Micromonosporales</taxon>
        <taxon>Micromonosporaceae</taxon>
        <taxon>Micromonospora</taxon>
    </lineage>
</organism>
<feature type="transmembrane region" description="Helical" evidence="2">
    <location>
        <begin position="545"/>
        <end position="567"/>
    </location>
</feature>
<feature type="transmembrane region" description="Helical" evidence="2">
    <location>
        <begin position="624"/>
        <end position="644"/>
    </location>
</feature>
<dbReference type="Proteomes" id="UP001611075">
    <property type="component" value="Unassembled WGS sequence"/>
</dbReference>
<dbReference type="RefSeq" id="WP_396678914.1">
    <property type="nucleotide sequence ID" value="NZ_JBIRPU010000006.1"/>
</dbReference>
<protein>
    <submittedName>
        <fullName evidence="5">Serine hydrolase domain-containing protein</fullName>
        <ecNumber evidence="5">3.-.-.-</ecNumber>
    </submittedName>
</protein>
<dbReference type="InterPro" id="IPR012338">
    <property type="entry name" value="Beta-lactam/transpept-like"/>
</dbReference>
<keyword evidence="6" id="KW-1185">Reference proteome</keyword>
<feature type="chain" id="PRO_5046992387" evidence="3">
    <location>
        <begin position="43"/>
        <end position="685"/>
    </location>
</feature>
<feature type="signal peptide" evidence="3">
    <location>
        <begin position="1"/>
        <end position="42"/>
    </location>
</feature>
<dbReference type="EMBL" id="JBIRPU010000006">
    <property type="protein sequence ID" value="MFI0793463.1"/>
    <property type="molecule type" value="Genomic_DNA"/>
</dbReference>
<dbReference type="EC" id="3.-.-.-" evidence="5"/>
<dbReference type="SUPFAM" id="SSF56601">
    <property type="entry name" value="beta-lactamase/transpeptidase-like"/>
    <property type="match status" value="1"/>
</dbReference>
<dbReference type="InterPro" id="IPR001466">
    <property type="entry name" value="Beta-lactam-related"/>
</dbReference>
<keyword evidence="2" id="KW-1133">Transmembrane helix</keyword>
<keyword evidence="2" id="KW-0812">Transmembrane</keyword>
<dbReference type="Gene3D" id="3.40.710.10">
    <property type="entry name" value="DD-peptidase/beta-lactamase superfamily"/>
    <property type="match status" value="1"/>
</dbReference>
<feature type="compositionally biased region" description="Low complexity" evidence="1">
    <location>
        <begin position="8"/>
        <end position="24"/>
    </location>
</feature>
<evidence type="ECO:0000256" key="3">
    <source>
        <dbReference type="SAM" id="SignalP"/>
    </source>
</evidence>
<dbReference type="PANTHER" id="PTHR46825:SF9">
    <property type="entry name" value="BETA-LACTAMASE-RELATED DOMAIN-CONTAINING PROTEIN"/>
    <property type="match status" value="1"/>
</dbReference>
<keyword evidence="5" id="KW-0378">Hydrolase</keyword>
<comment type="caution">
    <text evidence="5">The sequence shown here is derived from an EMBL/GenBank/DDBJ whole genome shotgun (WGS) entry which is preliminary data.</text>
</comment>
<accession>A0ABW7SNC0</accession>
<evidence type="ECO:0000256" key="2">
    <source>
        <dbReference type="SAM" id="Phobius"/>
    </source>
</evidence>
<evidence type="ECO:0000313" key="5">
    <source>
        <dbReference type="EMBL" id="MFI0793463.1"/>
    </source>
</evidence>
<keyword evidence="2" id="KW-0472">Membrane</keyword>
<gene>
    <name evidence="5" type="ORF">ACH4OY_12325</name>
</gene>
<dbReference type="PANTHER" id="PTHR46825">
    <property type="entry name" value="D-ALANYL-D-ALANINE-CARBOXYPEPTIDASE/ENDOPEPTIDASE AMPH"/>
    <property type="match status" value="1"/>
</dbReference>
<feature type="transmembrane region" description="Helical" evidence="2">
    <location>
        <begin position="588"/>
        <end position="612"/>
    </location>
</feature>
<evidence type="ECO:0000313" key="6">
    <source>
        <dbReference type="Proteomes" id="UP001611075"/>
    </source>
</evidence>
<name>A0ABW7SNC0_9ACTN</name>
<dbReference type="InterPro" id="IPR050491">
    <property type="entry name" value="AmpC-like"/>
</dbReference>